<dbReference type="GO" id="GO:0015276">
    <property type="term" value="F:ligand-gated monoatomic ion channel activity"/>
    <property type="evidence" value="ECO:0007669"/>
    <property type="project" value="InterPro"/>
</dbReference>
<name>A0A812EVG5_ACAPH</name>
<keyword evidence="3 11" id="KW-0812">Transmembrane</keyword>
<evidence type="ECO:0000256" key="8">
    <source>
        <dbReference type="ARBA" id="ARBA00023180"/>
    </source>
</evidence>
<keyword evidence="10" id="KW-0407">Ion channel</keyword>
<keyword evidence="9" id="KW-1071">Ligand-gated ion channel</keyword>
<dbReference type="GO" id="GO:0016020">
    <property type="term" value="C:membrane"/>
    <property type="evidence" value="ECO:0007669"/>
    <property type="project" value="UniProtKB-SubCell"/>
</dbReference>
<reference evidence="14" key="1">
    <citation type="submission" date="2021-01" db="EMBL/GenBank/DDBJ databases">
        <authorList>
            <person name="Li R."/>
            <person name="Bekaert M."/>
        </authorList>
    </citation>
    <scope>NUCLEOTIDE SEQUENCE</scope>
    <source>
        <strain evidence="14">Farmed</strain>
    </source>
</reference>
<feature type="domain" description="Ionotropic glutamate receptor L-glutamate and glycine-binding" evidence="13">
    <location>
        <begin position="74"/>
        <end position="132"/>
    </location>
</feature>
<accession>A0A812EVG5</accession>
<evidence type="ECO:0000256" key="5">
    <source>
        <dbReference type="ARBA" id="ARBA00023065"/>
    </source>
</evidence>
<comment type="caution">
    <text evidence="14">The sequence shown here is derived from an EMBL/GenBank/DDBJ whole genome shotgun (WGS) entry which is preliminary data.</text>
</comment>
<sequence length="252" mass="28360">MSTAFDDDGFSSNTDYEMSNVFHLVQNGVDHVIEKGVATWNRESRLKVIGPLFPNKQIGFGGVTFKVGIFLVEPYTMINEKNGNYIGLCISILEELGTQLNFKYSLIRSPDRASGTEQPDGSWNGLVGMTMRNEVNFSIGPFTMTKKREDVVDFTMPYTDEKRGVLVKKEASSSEDAFRIIRPFTVKLWTSLVAVILLVGIVLAVINKLKPDIILNAHEPPDRDDHSLKETLWLIISHYMQQGKLFGTLKHT</sequence>
<dbReference type="SUPFAM" id="SSF53850">
    <property type="entry name" value="Periplasmic binding protein-like II"/>
    <property type="match status" value="1"/>
</dbReference>
<dbReference type="AlphaFoldDB" id="A0A812EVG5"/>
<evidence type="ECO:0000313" key="14">
    <source>
        <dbReference type="EMBL" id="CAE1331417.1"/>
    </source>
</evidence>
<dbReference type="SMART" id="SM00918">
    <property type="entry name" value="Lig_chan-Glu_bd"/>
    <property type="match status" value="1"/>
</dbReference>
<proteinExistence type="predicted"/>
<keyword evidence="7" id="KW-0675">Receptor</keyword>
<dbReference type="InterPro" id="IPR015683">
    <property type="entry name" value="Ionotropic_Glu_rcpt"/>
</dbReference>
<evidence type="ECO:0000256" key="9">
    <source>
        <dbReference type="ARBA" id="ARBA00023286"/>
    </source>
</evidence>
<dbReference type="Gene3D" id="1.10.287.70">
    <property type="match status" value="1"/>
</dbReference>
<keyword evidence="15" id="KW-1185">Reference proteome</keyword>
<protein>
    <submittedName>
        <fullName evidence="14">GRID2</fullName>
    </submittedName>
</protein>
<dbReference type="Gene3D" id="3.40.190.10">
    <property type="entry name" value="Periplasmic binding protein-like II"/>
    <property type="match status" value="1"/>
</dbReference>
<keyword evidence="5" id="KW-0406">Ion transport</keyword>
<comment type="subcellular location">
    <subcellularLocation>
        <location evidence="1">Membrane</location>
        <topology evidence="1">Multi-pass membrane protein</topology>
    </subcellularLocation>
</comment>
<dbReference type="FunFam" id="3.40.190.10:FF:000024">
    <property type="entry name" value="Glutamate receptor, ionotropic, delta 1"/>
    <property type="match status" value="1"/>
</dbReference>
<dbReference type="Pfam" id="PF10613">
    <property type="entry name" value="Lig_chan-Glu_bd"/>
    <property type="match status" value="1"/>
</dbReference>
<evidence type="ECO:0000256" key="3">
    <source>
        <dbReference type="ARBA" id="ARBA00022692"/>
    </source>
</evidence>
<evidence type="ECO:0000256" key="6">
    <source>
        <dbReference type="ARBA" id="ARBA00023136"/>
    </source>
</evidence>
<keyword evidence="8" id="KW-0325">Glycoprotein</keyword>
<keyword evidence="4 11" id="KW-1133">Transmembrane helix</keyword>
<keyword evidence="2" id="KW-0813">Transport</keyword>
<dbReference type="EMBL" id="CAHIKZ030005604">
    <property type="protein sequence ID" value="CAE1331417.1"/>
    <property type="molecule type" value="Genomic_DNA"/>
</dbReference>
<evidence type="ECO:0000256" key="2">
    <source>
        <dbReference type="ARBA" id="ARBA00022448"/>
    </source>
</evidence>
<evidence type="ECO:0000256" key="7">
    <source>
        <dbReference type="ARBA" id="ARBA00023170"/>
    </source>
</evidence>
<dbReference type="InterPro" id="IPR019594">
    <property type="entry name" value="Glu/Gly-bd"/>
</dbReference>
<gene>
    <name evidence="14" type="ORF">SPHA_80623</name>
</gene>
<dbReference type="SMART" id="SM00079">
    <property type="entry name" value="PBPe"/>
    <property type="match status" value="1"/>
</dbReference>
<keyword evidence="6 11" id="KW-0472">Membrane</keyword>
<feature type="domain" description="Ionotropic glutamate receptor C-terminal" evidence="12">
    <location>
        <begin position="64"/>
        <end position="251"/>
    </location>
</feature>
<organism evidence="14 15">
    <name type="scientific">Acanthosepion pharaonis</name>
    <name type="common">Pharaoh cuttlefish</name>
    <name type="synonym">Sepia pharaonis</name>
    <dbReference type="NCBI Taxonomy" id="158019"/>
    <lineage>
        <taxon>Eukaryota</taxon>
        <taxon>Metazoa</taxon>
        <taxon>Spiralia</taxon>
        <taxon>Lophotrochozoa</taxon>
        <taxon>Mollusca</taxon>
        <taxon>Cephalopoda</taxon>
        <taxon>Coleoidea</taxon>
        <taxon>Decapodiformes</taxon>
        <taxon>Sepiida</taxon>
        <taxon>Sepiina</taxon>
        <taxon>Sepiidae</taxon>
        <taxon>Acanthosepion</taxon>
    </lineage>
</organism>
<evidence type="ECO:0000313" key="15">
    <source>
        <dbReference type="Proteomes" id="UP000597762"/>
    </source>
</evidence>
<evidence type="ECO:0000259" key="12">
    <source>
        <dbReference type="SMART" id="SM00079"/>
    </source>
</evidence>
<feature type="transmembrane region" description="Helical" evidence="11">
    <location>
        <begin position="188"/>
        <end position="206"/>
    </location>
</feature>
<dbReference type="Proteomes" id="UP000597762">
    <property type="component" value="Unassembled WGS sequence"/>
</dbReference>
<evidence type="ECO:0000256" key="10">
    <source>
        <dbReference type="ARBA" id="ARBA00023303"/>
    </source>
</evidence>
<evidence type="ECO:0000259" key="13">
    <source>
        <dbReference type="SMART" id="SM00918"/>
    </source>
</evidence>
<dbReference type="PANTHER" id="PTHR18966">
    <property type="entry name" value="IONOTROPIC GLUTAMATE RECEPTOR"/>
    <property type="match status" value="1"/>
</dbReference>
<evidence type="ECO:0000256" key="4">
    <source>
        <dbReference type="ARBA" id="ARBA00022989"/>
    </source>
</evidence>
<dbReference type="InterPro" id="IPR001320">
    <property type="entry name" value="Iontro_rcpt_C"/>
</dbReference>
<evidence type="ECO:0000256" key="1">
    <source>
        <dbReference type="ARBA" id="ARBA00004141"/>
    </source>
</evidence>
<dbReference type="OrthoDB" id="5984008at2759"/>
<evidence type="ECO:0000256" key="11">
    <source>
        <dbReference type="SAM" id="Phobius"/>
    </source>
</evidence>